<dbReference type="Pfam" id="PF23003">
    <property type="entry name" value="Fn1_2"/>
    <property type="match status" value="1"/>
</dbReference>
<accession>A0A368FHN5</accession>
<feature type="domain" description="Abnormal cell migration protein 18-like fibronectin type I" evidence="2">
    <location>
        <begin position="24"/>
        <end position="94"/>
    </location>
</feature>
<feature type="chain" id="PRO_5016636254" description="Abnormal cell migration protein 18-like fibronectin type I domain-containing protein" evidence="1">
    <location>
        <begin position="17"/>
        <end position="103"/>
    </location>
</feature>
<dbReference type="AlphaFoldDB" id="A0A368FHN5"/>
<evidence type="ECO:0000313" key="3">
    <source>
        <dbReference type="EMBL" id="RCN30325.1"/>
    </source>
</evidence>
<organism evidence="3 4">
    <name type="scientific">Ancylostoma caninum</name>
    <name type="common">Dog hookworm</name>
    <dbReference type="NCBI Taxonomy" id="29170"/>
    <lineage>
        <taxon>Eukaryota</taxon>
        <taxon>Metazoa</taxon>
        <taxon>Ecdysozoa</taxon>
        <taxon>Nematoda</taxon>
        <taxon>Chromadorea</taxon>
        <taxon>Rhabditida</taxon>
        <taxon>Rhabditina</taxon>
        <taxon>Rhabditomorpha</taxon>
        <taxon>Strongyloidea</taxon>
        <taxon>Ancylostomatidae</taxon>
        <taxon>Ancylostomatinae</taxon>
        <taxon>Ancylostoma</taxon>
    </lineage>
</organism>
<proteinExistence type="predicted"/>
<evidence type="ECO:0000259" key="2">
    <source>
        <dbReference type="Pfam" id="PF23003"/>
    </source>
</evidence>
<dbReference type="InterPro" id="IPR055119">
    <property type="entry name" value="Mig18_Fn1"/>
</dbReference>
<evidence type="ECO:0000256" key="1">
    <source>
        <dbReference type="SAM" id="SignalP"/>
    </source>
</evidence>
<gene>
    <name evidence="3" type="ORF">ANCCAN_23903</name>
</gene>
<protein>
    <recommendedName>
        <fullName evidence="2">Abnormal cell migration protein 18-like fibronectin type I domain-containing protein</fullName>
    </recommendedName>
</protein>
<keyword evidence="1" id="KW-0732">Signal</keyword>
<comment type="caution">
    <text evidence="3">The sequence shown here is derived from an EMBL/GenBank/DDBJ whole genome shotgun (WGS) entry which is preliminary data.</text>
</comment>
<keyword evidence="4" id="KW-1185">Reference proteome</keyword>
<name>A0A368FHN5_ANCCA</name>
<feature type="signal peptide" evidence="1">
    <location>
        <begin position="1"/>
        <end position="16"/>
    </location>
</feature>
<dbReference type="Proteomes" id="UP000252519">
    <property type="component" value="Unassembled WGS sequence"/>
</dbReference>
<reference evidence="3 4" key="1">
    <citation type="submission" date="2014-10" db="EMBL/GenBank/DDBJ databases">
        <title>Draft genome of the hookworm Ancylostoma caninum.</title>
        <authorList>
            <person name="Mitreva M."/>
        </authorList>
    </citation>
    <scope>NUCLEOTIDE SEQUENCE [LARGE SCALE GENOMIC DNA]</scope>
    <source>
        <strain evidence="3 4">Baltimore</strain>
    </source>
</reference>
<dbReference type="OrthoDB" id="5891144at2759"/>
<evidence type="ECO:0000313" key="4">
    <source>
        <dbReference type="Proteomes" id="UP000252519"/>
    </source>
</evidence>
<sequence>MRALVLTLIVIFACNCDDDESPKCPTRKGGRMDLGQRWIDEGFVRECVTFENGTSIGVRSAIVACLSNYYQEIPVDTEMTFRGKTYKCDKDPETGGVQLTQMH</sequence>
<dbReference type="EMBL" id="JOJR01001591">
    <property type="protein sequence ID" value="RCN30325.1"/>
    <property type="molecule type" value="Genomic_DNA"/>
</dbReference>